<dbReference type="Pfam" id="PF00149">
    <property type="entry name" value="Metallophos"/>
    <property type="match status" value="1"/>
</dbReference>
<keyword evidence="4" id="KW-1185">Reference proteome</keyword>
<accession>A0A0D2JG06</accession>
<evidence type="ECO:0000313" key="4">
    <source>
        <dbReference type="Proteomes" id="UP000032233"/>
    </source>
</evidence>
<dbReference type="RefSeq" id="WP_044347785.1">
    <property type="nucleotide sequence ID" value="NZ_AZAC01000010.1"/>
</dbReference>
<dbReference type="InParanoid" id="A0A0D2JG06"/>
<dbReference type="InterPro" id="IPR051918">
    <property type="entry name" value="STPP_CPPED1"/>
</dbReference>
<comment type="caution">
    <text evidence="3">The sequence shown here is derived from an EMBL/GenBank/DDBJ whole genome shotgun (WGS) entry which is preliminary data.</text>
</comment>
<dbReference type="InterPro" id="IPR029052">
    <property type="entry name" value="Metallo-depent_PP-like"/>
</dbReference>
<organism evidence="3 4">
    <name type="scientific">Dethiosulfatarculus sandiegensis</name>
    <dbReference type="NCBI Taxonomy" id="1429043"/>
    <lineage>
        <taxon>Bacteria</taxon>
        <taxon>Pseudomonadati</taxon>
        <taxon>Thermodesulfobacteriota</taxon>
        <taxon>Desulfarculia</taxon>
        <taxon>Desulfarculales</taxon>
        <taxon>Desulfarculaceae</taxon>
        <taxon>Dethiosulfatarculus</taxon>
    </lineage>
</organism>
<dbReference type="EMBL" id="AZAC01000010">
    <property type="protein sequence ID" value="KIX14641.1"/>
    <property type="molecule type" value="Genomic_DNA"/>
</dbReference>
<evidence type="ECO:0000313" key="3">
    <source>
        <dbReference type="EMBL" id="KIX14641.1"/>
    </source>
</evidence>
<name>A0A0D2JG06_9BACT</name>
<keyword evidence="1" id="KW-0812">Transmembrane</keyword>
<keyword evidence="1" id="KW-1133">Transmembrane helix</keyword>
<dbReference type="OrthoDB" id="9780884at2"/>
<dbReference type="InterPro" id="IPR004843">
    <property type="entry name" value="Calcineurin-like_PHP"/>
</dbReference>
<dbReference type="SUPFAM" id="SSF56300">
    <property type="entry name" value="Metallo-dependent phosphatases"/>
    <property type="match status" value="1"/>
</dbReference>
<feature type="transmembrane region" description="Helical" evidence="1">
    <location>
        <begin position="7"/>
        <end position="28"/>
    </location>
</feature>
<keyword evidence="1" id="KW-0472">Membrane</keyword>
<evidence type="ECO:0000256" key="1">
    <source>
        <dbReference type="SAM" id="Phobius"/>
    </source>
</evidence>
<evidence type="ECO:0000259" key="2">
    <source>
        <dbReference type="Pfam" id="PF00149"/>
    </source>
</evidence>
<gene>
    <name evidence="3" type="ORF">X474_08005</name>
</gene>
<sequence length="414" mass="45968">MSRSRYLINFVGLIIFSVVFLNLNAWALDELRLQGKISGPGGEAVAGALISDGHQVKISLAKGEFEIKTRPGRILAITAPSGYAVKGDWWWPVEKFKKSGQTVNLVKVHYGKEIRIAALSDPHLCSKEAPPDWEVKPGYLETPMRTWAKVARQLKDFRPHLSLVAGDICMDAEHKKTAHTKAQMLLACQAVGMLPQPVRCLPGNHDVRYGFEEPWGVNLSSWRNYLGPSRQVYIVENICLIMLDNMHLGRNYKDKPKNTGACSEDTVNWLGNLVQVLPKDLHVLVLSHFPLFSPLSGVNPLRKGSLVKTPKAPGFALRNVDQKAKQVIELLGERPILGLINGHEHAYQTSTLFTAQGALRAIGLPSVCGFWWAGDMPFGSRKFPPGYLKIKLNLAGEKPVLDTEFVPVIYARVK</sequence>
<dbReference type="GO" id="GO:0016787">
    <property type="term" value="F:hydrolase activity"/>
    <property type="evidence" value="ECO:0007669"/>
    <property type="project" value="InterPro"/>
</dbReference>
<dbReference type="Proteomes" id="UP000032233">
    <property type="component" value="Unassembled WGS sequence"/>
</dbReference>
<reference evidence="3 4" key="1">
    <citation type="submission" date="2013-11" db="EMBL/GenBank/DDBJ databases">
        <title>Metagenomic analysis of a methanogenic consortium involved in long chain n-alkane degradation.</title>
        <authorList>
            <person name="Davidova I.A."/>
            <person name="Callaghan A.V."/>
            <person name="Wawrik B."/>
            <person name="Pruitt S."/>
            <person name="Marks C."/>
            <person name="Duncan K.E."/>
            <person name="Suflita J.M."/>
        </authorList>
    </citation>
    <scope>NUCLEOTIDE SEQUENCE [LARGE SCALE GENOMIC DNA]</scope>
    <source>
        <strain evidence="3 4">SPR</strain>
    </source>
</reference>
<dbReference type="STRING" id="1429043.X474_08005"/>
<dbReference type="Gene3D" id="3.60.21.10">
    <property type="match status" value="1"/>
</dbReference>
<dbReference type="AlphaFoldDB" id="A0A0D2JG06"/>
<proteinExistence type="predicted"/>
<feature type="domain" description="Calcineurin-like phosphoesterase" evidence="2">
    <location>
        <begin position="114"/>
        <end position="346"/>
    </location>
</feature>
<dbReference type="PANTHER" id="PTHR43143:SF1">
    <property type="entry name" value="SERINE_THREONINE-PROTEIN PHOSPHATASE CPPED1"/>
    <property type="match status" value="1"/>
</dbReference>
<protein>
    <recommendedName>
        <fullName evidence="2">Calcineurin-like phosphoesterase domain-containing protein</fullName>
    </recommendedName>
</protein>
<dbReference type="PANTHER" id="PTHR43143">
    <property type="entry name" value="METALLOPHOSPHOESTERASE, CALCINEURIN SUPERFAMILY"/>
    <property type="match status" value="1"/>
</dbReference>